<feature type="region of interest" description="Disordered" evidence="1">
    <location>
        <begin position="1"/>
        <end position="46"/>
    </location>
</feature>
<protein>
    <submittedName>
        <fullName evidence="2">Uncharacterized protein</fullName>
    </submittedName>
</protein>
<feature type="compositionally biased region" description="Polar residues" evidence="1">
    <location>
        <begin position="1"/>
        <end position="13"/>
    </location>
</feature>
<dbReference type="AlphaFoldDB" id="A0AAD6YIG3"/>
<evidence type="ECO:0000256" key="1">
    <source>
        <dbReference type="SAM" id="MobiDB-lite"/>
    </source>
</evidence>
<gene>
    <name evidence="2" type="ORF">GGX14DRAFT_592135</name>
</gene>
<feature type="compositionally biased region" description="Low complexity" evidence="1">
    <location>
        <begin position="24"/>
        <end position="34"/>
    </location>
</feature>
<reference evidence="2" key="1">
    <citation type="submission" date="2023-03" db="EMBL/GenBank/DDBJ databases">
        <title>Massive genome expansion in bonnet fungi (Mycena s.s.) driven by repeated elements and novel gene families across ecological guilds.</title>
        <authorList>
            <consortium name="Lawrence Berkeley National Laboratory"/>
            <person name="Harder C.B."/>
            <person name="Miyauchi S."/>
            <person name="Viragh M."/>
            <person name="Kuo A."/>
            <person name="Thoen E."/>
            <person name="Andreopoulos B."/>
            <person name="Lu D."/>
            <person name="Skrede I."/>
            <person name="Drula E."/>
            <person name="Henrissat B."/>
            <person name="Morin E."/>
            <person name="Kohler A."/>
            <person name="Barry K."/>
            <person name="LaButti K."/>
            <person name="Morin E."/>
            <person name="Salamov A."/>
            <person name="Lipzen A."/>
            <person name="Mereny Z."/>
            <person name="Hegedus B."/>
            <person name="Baldrian P."/>
            <person name="Stursova M."/>
            <person name="Weitz H."/>
            <person name="Taylor A."/>
            <person name="Grigoriev I.V."/>
            <person name="Nagy L.G."/>
            <person name="Martin F."/>
            <person name="Kauserud H."/>
        </authorList>
    </citation>
    <scope>NUCLEOTIDE SEQUENCE</scope>
    <source>
        <strain evidence="2">9144</strain>
    </source>
</reference>
<evidence type="ECO:0000313" key="2">
    <source>
        <dbReference type="EMBL" id="KAJ7219429.1"/>
    </source>
</evidence>
<keyword evidence="3" id="KW-1185">Reference proteome</keyword>
<name>A0AAD6YIG3_9AGAR</name>
<evidence type="ECO:0000313" key="3">
    <source>
        <dbReference type="Proteomes" id="UP001219525"/>
    </source>
</evidence>
<dbReference type="Proteomes" id="UP001219525">
    <property type="component" value="Unassembled WGS sequence"/>
</dbReference>
<organism evidence="2 3">
    <name type="scientific">Mycena pura</name>
    <dbReference type="NCBI Taxonomy" id="153505"/>
    <lineage>
        <taxon>Eukaryota</taxon>
        <taxon>Fungi</taxon>
        <taxon>Dikarya</taxon>
        <taxon>Basidiomycota</taxon>
        <taxon>Agaricomycotina</taxon>
        <taxon>Agaricomycetes</taxon>
        <taxon>Agaricomycetidae</taxon>
        <taxon>Agaricales</taxon>
        <taxon>Marasmiineae</taxon>
        <taxon>Mycenaceae</taxon>
        <taxon>Mycena</taxon>
    </lineage>
</organism>
<comment type="caution">
    <text evidence="2">The sequence shown here is derived from an EMBL/GenBank/DDBJ whole genome shotgun (WGS) entry which is preliminary data.</text>
</comment>
<proteinExistence type="predicted"/>
<sequence>MPSLRRTLSSPSVRTAPYPAAMLSGSPPSTASRSSAHRRSTDSETSFRRVLADIEWWRVADGQRDLVPEQEQEEPDRDPDQEVEDDLLPDQVAAVPAPHGARGDRGVEHPLMLAHLSLLELGSPEMPIAEMAALSIAPVTPRRHALESSTSSLESTPGASHVQAEHPFLDWDALNVGLHHTEVPAPVLRRARSDTSPILLSQRSFAAAFTSYERQYADFGISPLSSSPIFSN</sequence>
<dbReference type="EMBL" id="JARJCW010000011">
    <property type="protein sequence ID" value="KAJ7219429.1"/>
    <property type="molecule type" value="Genomic_DNA"/>
</dbReference>
<accession>A0AAD6YIG3</accession>